<dbReference type="InterPro" id="IPR036390">
    <property type="entry name" value="WH_DNA-bd_sf"/>
</dbReference>
<sequence>MVSIDSIDTKMANNPSNLQKTGKNQAAFVPKLFLMVEDIKRPTPEDLKPTQPLIRWSKAGDVFCVFDPIEFSRLILPRHFKHNNWQSFVRQLNMYGFHKVNDLPPGIDSHYHSSHIQTWEFKHPYFKRNRPDLLPMIKRRSTKHNSSRNNPINRNIPPELRYNHHRSLPSNPLQPSEIIPHQPIPFSTQTTAPLPLHTNHAGPLHGLPPPPPPLYPERVNSNSNIHSRSQVLHPILAHSPQYTTSSTLSHQVSLKQSPPLLDQDVPPSLLSSSQSLRNSHCSSHSLVTSLTHPSHSLGDGQDDLDENLVNNRVSELHQTSLSQIQVELRRLNETLRYKDAPGGQVFMVLGLVLELVTFLVENSSAKTPTDQQSKMSEYARVAREALNRLQATHHDEDVNRRLNEAPSINSVSPISSEPLERLTLHSTGASSDSTDISSIRKNDQWPSSASFKAQLPRWSSRTDSTKSLPPLRTIWGDNPSLGSTNTKQKDLKSNTLIPFHTPLHTNSIKSSGRLPASIDRLMNDHQQWNLTTQLNSGKSNQNYQDDEEELEEEETPDNFLNKVENQDHQVNGENDEDEIGSSGHFNTDDEESQDQSSEAEEESRGIKRSSDEIISGDESQEEDFDGHNECITHHEKRLRGP</sequence>
<dbReference type="PRINTS" id="PR00056">
    <property type="entry name" value="HSFDOMAIN"/>
</dbReference>
<proteinExistence type="inferred from homology"/>
<evidence type="ECO:0000256" key="4">
    <source>
        <dbReference type="ARBA" id="ARBA00023125"/>
    </source>
</evidence>
<dbReference type="SUPFAM" id="SSF46785">
    <property type="entry name" value="Winged helix' DNA-binding domain"/>
    <property type="match status" value="1"/>
</dbReference>
<feature type="region of interest" description="Disordered" evidence="9">
    <location>
        <begin position="247"/>
        <end position="305"/>
    </location>
</feature>
<evidence type="ECO:0000256" key="8">
    <source>
        <dbReference type="RuleBase" id="RU004020"/>
    </source>
</evidence>
<dbReference type="GO" id="GO:0005634">
    <property type="term" value="C:nucleus"/>
    <property type="evidence" value="ECO:0007669"/>
    <property type="project" value="UniProtKB-SubCell"/>
</dbReference>
<dbReference type="PANTHER" id="PTHR10015:SF427">
    <property type="entry name" value="HEAT SHOCK FACTOR PROTEIN"/>
    <property type="match status" value="1"/>
</dbReference>
<reference evidence="11" key="1">
    <citation type="submission" date="2021-03" db="EMBL/GenBank/DDBJ databases">
        <title>Draft genome sequence of rust myrtle Austropuccinia psidii MF-1, a brazilian biotype.</title>
        <authorList>
            <person name="Quecine M.C."/>
            <person name="Pachon D.M.R."/>
            <person name="Bonatelli M.L."/>
            <person name="Correr F.H."/>
            <person name="Franceschini L.M."/>
            <person name="Leite T.F."/>
            <person name="Margarido G.R.A."/>
            <person name="Almeida C.A."/>
            <person name="Ferrarezi J.A."/>
            <person name="Labate C.A."/>
        </authorList>
    </citation>
    <scope>NUCLEOTIDE SEQUENCE</scope>
    <source>
        <strain evidence="11">MF-1</strain>
    </source>
</reference>
<feature type="compositionally biased region" description="Acidic residues" evidence="9">
    <location>
        <begin position="588"/>
        <end position="601"/>
    </location>
</feature>
<dbReference type="Pfam" id="PF00447">
    <property type="entry name" value="HSF_DNA-bind"/>
    <property type="match status" value="1"/>
</dbReference>
<feature type="region of interest" description="Disordered" evidence="9">
    <location>
        <begin position="140"/>
        <end position="221"/>
    </location>
</feature>
<dbReference type="GO" id="GO:0043565">
    <property type="term" value="F:sequence-specific DNA binding"/>
    <property type="evidence" value="ECO:0007669"/>
    <property type="project" value="InterPro"/>
</dbReference>
<feature type="compositionally biased region" description="Polar residues" evidence="9">
    <location>
        <begin position="444"/>
        <end position="467"/>
    </location>
</feature>
<comment type="caution">
    <text evidence="11">The sequence shown here is derived from an EMBL/GenBank/DDBJ whole genome shotgun (WGS) entry which is preliminary data.</text>
</comment>
<evidence type="ECO:0000256" key="9">
    <source>
        <dbReference type="SAM" id="MobiDB-lite"/>
    </source>
</evidence>
<protein>
    <recommendedName>
        <fullName evidence="10">HSF-type DNA-binding domain-containing protein</fullName>
    </recommendedName>
</protein>
<evidence type="ECO:0000256" key="2">
    <source>
        <dbReference type="ARBA" id="ARBA00006403"/>
    </source>
</evidence>
<feature type="compositionally biased region" description="Acidic residues" evidence="9">
    <location>
        <begin position="614"/>
        <end position="624"/>
    </location>
</feature>
<accession>A0A9Q3FJP4</accession>
<keyword evidence="12" id="KW-1185">Reference proteome</keyword>
<feature type="compositionally biased region" description="Acidic residues" evidence="9">
    <location>
        <begin position="544"/>
        <end position="556"/>
    </location>
</feature>
<evidence type="ECO:0000259" key="10">
    <source>
        <dbReference type="SMART" id="SM00415"/>
    </source>
</evidence>
<feature type="region of interest" description="Disordered" evidence="9">
    <location>
        <begin position="1"/>
        <end position="21"/>
    </location>
</feature>
<comment type="subunit">
    <text evidence="7">Homotrimer. Homotrimerization increases the affinity of HSF1 to DNA. Interacts with transcriptional coregulator SSA1 on chromatin.</text>
</comment>
<feature type="compositionally biased region" description="Basic and acidic residues" evidence="9">
    <location>
        <begin position="391"/>
        <end position="403"/>
    </location>
</feature>
<feature type="compositionally biased region" description="Low complexity" evidence="9">
    <location>
        <begin position="147"/>
        <end position="158"/>
    </location>
</feature>
<feature type="region of interest" description="Disordered" evidence="9">
    <location>
        <begin position="391"/>
        <end position="489"/>
    </location>
</feature>
<dbReference type="Gene3D" id="1.10.10.10">
    <property type="entry name" value="Winged helix-like DNA-binding domain superfamily/Winged helix DNA-binding domain"/>
    <property type="match status" value="1"/>
</dbReference>
<feature type="domain" description="HSF-type DNA-binding" evidence="10">
    <location>
        <begin position="24"/>
        <end position="140"/>
    </location>
</feature>
<dbReference type="InterPro" id="IPR000232">
    <property type="entry name" value="HSF_DNA-bd"/>
</dbReference>
<evidence type="ECO:0000256" key="5">
    <source>
        <dbReference type="ARBA" id="ARBA00023163"/>
    </source>
</evidence>
<dbReference type="InterPro" id="IPR036388">
    <property type="entry name" value="WH-like_DNA-bd_sf"/>
</dbReference>
<gene>
    <name evidence="11" type="ORF">O181_081785</name>
</gene>
<evidence type="ECO:0000313" key="11">
    <source>
        <dbReference type="EMBL" id="MBW0542070.1"/>
    </source>
</evidence>
<dbReference type="AlphaFoldDB" id="A0A9Q3FJP4"/>
<keyword evidence="5" id="KW-0804">Transcription</keyword>
<dbReference type="FunFam" id="1.10.10.10:FF:000027">
    <property type="entry name" value="Heat shock transcription factor 1"/>
    <property type="match status" value="1"/>
</dbReference>
<organism evidence="11 12">
    <name type="scientific">Austropuccinia psidii MF-1</name>
    <dbReference type="NCBI Taxonomy" id="1389203"/>
    <lineage>
        <taxon>Eukaryota</taxon>
        <taxon>Fungi</taxon>
        <taxon>Dikarya</taxon>
        <taxon>Basidiomycota</taxon>
        <taxon>Pucciniomycotina</taxon>
        <taxon>Pucciniomycetes</taxon>
        <taxon>Pucciniales</taxon>
        <taxon>Sphaerophragmiaceae</taxon>
        <taxon>Austropuccinia</taxon>
    </lineage>
</organism>
<feature type="compositionally biased region" description="Polar residues" evidence="9">
    <location>
        <begin position="247"/>
        <end position="256"/>
    </location>
</feature>
<comment type="subcellular location">
    <subcellularLocation>
        <location evidence="1">Nucleus</location>
    </subcellularLocation>
</comment>
<comment type="similarity">
    <text evidence="2 8">Belongs to the HSF family.</text>
</comment>
<evidence type="ECO:0000256" key="6">
    <source>
        <dbReference type="ARBA" id="ARBA00023242"/>
    </source>
</evidence>
<keyword evidence="4" id="KW-0238">DNA-binding</keyword>
<feature type="compositionally biased region" description="Low complexity" evidence="9">
    <location>
        <begin position="257"/>
        <end position="286"/>
    </location>
</feature>
<dbReference type="SMART" id="SM00415">
    <property type="entry name" value="HSF"/>
    <property type="match status" value="1"/>
</dbReference>
<evidence type="ECO:0000256" key="3">
    <source>
        <dbReference type="ARBA" id="ARBA00023015"/>
    </source>
</evidence>
<feature type="compositionally biased region" description="Pro residues" evidence="9">
    <location>
        <begin position="206"/>
        <end position="215"/>
    </location>
</feature>
<evidence type="ECO:0000256" key="7">
    <source>
        <dbReference type="ARBA" id="ARBA00062171"/>
    </source>
</evidence>
<evidence type="ECO:0000256" key="1">
    <source>
        <dbReference type="ARBA" id="ARBA00004123"/>
    </source>
</evidence>
<keyword evidence="3" id="KW-0805">Transcription regulation</keyword>
<feature type="region of interest" description="Disordered" evidence="9">
    <location>
        <begin position="531"/>
        <end position="641"/>
    </location>
</feature>
<dbReference type="EMBL" id="AVOT02046775">
    <property type="protein sequence ID" value="MBW0542070.1"/>
    <property type="molecule type" value="Genomic_DNA"/>
</dbReference>
<feature type="compositionally biased region" description="Basic and acidic residues" evidence="9">
    <location>
        <begin position="602"/>
        <end position="611"/>
    </location>
</feature>
<dbReference type="OrthoDB" id="60033at2759"/>
<feature type="compositionally biased region" description="Polar residues" evidence="9">
    <location>
        <begin position="11"/>
        <end position="21"/>
    </location>
</feature>
<name>A0A9Q3FJP4_9BASI</name>
<feature type="compositionally biased region" description="Polar residues" evidence="9">
    <location>
        <begin position="424"/>
        <end position="437"/>
    </location>
</feature>
<dbReference type="GO" id="GO:0003700">
    <property type="term" value="F:DNA-binding transcription factor activity"/>
    <property type="evidence" value="ECO:0007669"/>
    <property type="project" value="InterPro"/>
</dbReference>
<dbReference type="Proteomes" id="UP000765509">
    <property type="component" value="Unassembled WGS sequence"/>
</dbReference>
<feature type="compositionally biased region" description="Polar residues" evidence="9">
    <location>
        <begin position="406"/>
        <end position="415"/>
    </location>
</feature>
<feature type="compositionally biased region" description="Polar residues" evidence="9">
    <location>
        <begin position="531"/>
        <end position="543"/>
    </location>
</feature>
<keyword evidence="6" id="KW-0539">Nucleus</keyword>
<dbReference type="PANTHER" id="PTHR10015">
    <property type="entry name" value="HEAT SHOCK TRANSCRIPTION FACTOR"/>
    <property type="match status" value="1"/>
</dbReference>
<evidence type="ECO:0000313" key="12">
    <source>
        <dbReference type="Proteomes" id="UP000765509"/>
    </source>
</evidence>